<comment type="function">
    <text evidence="5">Lipolytic acyl hydrolase (LAH).</text>
</comment>
<feature type="short sequence motif" description="GXGXXG" evidence="4">
    <location>
        <begin position="31"/>
        <end position="36"/>
    </location>
</feature>
<comment type="similarity">
    <text evidence="1 5">Belongs to the patatin family.</text>
</comment>
<evidence type="ECO:0000259" key="6">
    <source>
        <dbReference type="PROSITE" id="PS51635"/>
    </source>
</evidence>
<dbReference type="GeneID" id="107412143"/>
<dbReference type="SUPFAM" id="SSF52151">
    <property type="entry name" value="FabD/lysophospholipase-like"/>
    <property type="match status" value="1"/>
</dbReference>
<dbReference type="PANTHER" id="PTHR32176:SF116">
    <property type="entry name" value="PATATIN"/>
    <property type="match status" value="1"/>
</dbReference>
<feature type="active site" description="Nucleophile" evidence="4">
    <location>
        <position position="72"/>
    </location>
</feature>
<evidence type="ECO:0000256" key="1">
    <source>
        <dbReference type="ARBA" id="ARBA00010240"/>
    </source>
</evidence>
<dbReference type="RefSeq" id="XP_060667809.1">
    <property type="nucleotide sequence ID" value="XM_060811826.1"/>
</dbReference>
<keyword evidence="4 5" id="KW-0378">Hydrolase</keyword>
<dbReference type="PROSITE" id="PS51635">
    <property type="entry name" value="PNPLA"/>
    <property type="match status" value="1"/>
</dbReference>
<sequence>MAPKKMATNDLLVYDFPDDNKNAITILSIDGGGVRGIIPSVILEFLEKELQILDNNPNARIKDYFDYIAGTSTGGLTTAMLTAAKSTTHNEENLPLFTAEEITDFYLEESKTIFPQKTMFEAVRRSAISIVESSNENLLTKAWNGVKSLYSHWPIWNIISYFVLPVHDGVGLRKIIKEKLGQRKLKDSLTNVFITSFDIMRFRPVNFSSQKAKCNPPDDPLLSDVCISTSAAPYFLPPHHFKHEKQPFNFVDGAVAANNPTLFAVNEVMKEVFKDRNLNFKDLSDTKFLILSLGTGTFKRKHGLEVGKFPWGLFTLFFGPPGTYNSTPLIDIFTSASDSMVDIYMDSFCQLLGIKRDDYLRIQEDDLAYEMATTTCNSSREHLKNLKNIGKSLLKKPATTLNSETGLYEPVDGKTTNEEELRAFARKLYAEKNKKEMSRSLAVSEDMKRTLAGCEEMSRPLVVSRGCDSLGHRMPIC</sequence>
<feature type="short sequence motif" description="DGA/G" evidence="4">
    <location>
        <begin position="252"/>
        <end position="254"/>
    </location>
</feature>
<organism evidence="7 8">
    <name type="scientific">Ziziphus jujuba</name>
    <name type="common">Chinese jujube</name>
    <name type="synonym">Ziziphus sativa</name>
    <dbReference type="NCBI Taxonomy" id="326968"/>
    <lineage>
        <taxon>Eukaryota</taxon>
        <taxon>Viridiplantae</taxon>
        <taxon>Streptophyta</taxon>
        <taxon>Embryophyta</taxon>
        <taxon>Tracheophyta</taxon>
        <taxon>Spermatophyta</taxon>
        <taxon>Magnoliopsida</taxon>
        <taxon>eudicotyledons</taxon>
        <taxon>Gunneridae</taxon>
        <taxon>Pentapetalae</taxon>
        <taxon>rosids</taxon>
        <taxon>fabids</taxon>
        <taxon>Rosales</taxon>
        <taxon>Rhamnaceae</taxon>
        <taxon>Paliureae</taxon>
        <taxon>Ziziphus</taxon>
    </lineage>
</organism>
<reference evidence="8 9" key="1">
    <citation type="submission" date="2025-05" db="UniProtKB">
        <authorList>
            <consortium name="RefSeq"/>
        </authorList>
    </citation>
    <scope>IDENTIFICATION</scope>
    <source>
        <tissue evidence="8 9">Seedling</tissue>
    </source>
</reference>
<comment type="domain">
    <text evidence="5">The nitrogen atoms of the two glycine residues in the GGXR motif define the oxyanion hole, and stabilize the oxyanion that forms during the nucleophilic attack by the catalytic serine during substrate cleavage.</text>
</comment>
<dbReference type="RefSeq" id="XP_048324585.2">
    <property type="nucleotide sequence ID" value="XM_048468628.2"/>
</dbReference>
<feature type="short sequence motif" description="GXSXG" evidence="4">
    <location>
        <begin position="70"/>
        <end position="74"/>
    </location>
</feature>
<dbReference type="Gene3D" id="3.40.1090.10">
    <property type="entry name" value="Cytosolic phospholipase A2 catalytic domain"/>
    <property type="match status" value="1"/>
</dbReference>
<evidence type="ECO:0000256" key="3">
    <source>
        <dbReference type="ARBA" id="ARBA00023098"/>
    </source>
</evidence>
<gene>
    <name evidence="8" type="primary">LOC107412143</name>
    <name evidence="9" type="synonym">LOC132799580</name>
</gene>
<dbReference type="PANTHER" id="PTHR32176">
    <property type="entry name" value="XYLOSE ISOMERASE"/>
    <property type="match status" value="1"/>
</dbReference>
<evidence type="ECO:0000256" key="5">
    <source>
        <dbReference type="RuleBase" id="RU361262"/>
    </source>
</evidence>
<dbReference type="Proteomes" id="UP001652623">
    <property type="component" value="Chromosome 10"/>
</dbReference>
<keyword evidence="2 4" id="KW-0442">Lipid degradation</keyword>
<name>A0ABM3IAV2_ZIZJJ</name>
<dbReference type="InterPro" id="IPR002641">
    <property type="entry name" value="PNPLA_dom"/>
</dbReference>
<feature type="domain" description="PNPLA" evidence="6">
    <location>
        <begin position="27"/>
        <end position="265"/>
    </location>
</feature>
<evidence type="ECO:0000256" key="2">
    <source>
        <dbReference type="ARBA" id="ARBA00022963"/>
    </source>
</evidence>
<dbReference type="EC" id="3.1.1.-" evidence="5"/>
<dbReference type="Pfam" id="PF01734">
    <property type="entry name" value="Patatin"/>
    <property type="match status" value="1"/>
</dbReference>
<protein>
    <recommendedName>
        <fullName evidence="5">Patatin</fullName>
        <ecNumber evidence="5">3.1.1.-</ecNumber>
    </recommendedName>
</protein>
<keyword evidence="3 4" id="KW-0443">Lipid metabolism</keyword>
<proteinExistence type="inferred from homology"/>
<keyword evidence="7" id="KW-1185">Reference proteome</keyword>
<dbReference type="InterPro" id="IPR016035">
    <property type="entry name" value="Acyl_Trfase/lysoPLipase"/>
</dbReference>
<evidence type="ECO:0000313" key="9">
    <source>
        <dbReference type="RefSeq" id="XP_060667809.1"/>
    </source>
</evidence>
<evidence type="ECO:0000313" key="8">
    <source>
        <dbReference type="RefSeq" id="XP_048324585.2"/>
    </source>
</evidence>
<evidence type="ECO:0000313" key="7">
    <source>
        <dbReference type="Proteomes" id="UP001652623"/>
    </source>
</evidence>
<accession>A0ABM3IAV2</accession>
<evidence type="ECO:0000256" key="4">
    <source>
        <dbReference type="PROSITE-ProRule" id="PRU01161"/>
    </source>
</evidence>
<feature type="active site" description="Proton acceptor" evidence="4">
    <location>
        <position position="252"/>
    </location>
</feature>